<keyword evidence="1" id="KW-0812">Transmembrane</keyword>
<accession>A0A317E0J3</accession>
<dbReference type="OrthoDB" id="5768130at2"/>
<evidence type="ECO:0000313" key="2">
    <source>
        <dbReference type="EMBL" id="PWR19646.1"/>
    </source>
</evidence>
<gene>
    <name evidence="2" type="ORF">DKG75_14340</name>
</gene>
<comment type="caution">
    <text evidence="2">The sequence shown here is derived from an EMBL/GenBank/DDBJ whole genome shotgun (WGS) entry which is preliminary data.</text>
</comment>
<dbReference type="InterPro" id="IPR006747">
    <property type="entry name" value="DUF599"/>
</dbReference>
<keyword evidence="3" id="KW-1185">Reference proteome</keyword>
<reference evidence="3" key="1">
    <citation type="submission" date="2018-05" db="EMBL/GenBank/DDBJ databases">
        <title>Zavarzinia sp. HR-AS.</title>
        <authorList>
            <person name="Lee Y."/>
            <person name="Jeon C.O."/>
        </authorList>
    </citation>
    <scope>NUCLEOTIDE SEQUENCE [LARGE SCALE GENOMIC DNA]</scope>
    <source>
        <strain evidence="3">DSM 1231</strain>
    </source>
</reference>
<keyword evidence="1" id="KW-1133">Transmembrane helix</keyword>
<dbReference type="AlphaFoldDB" id="A0A317E0J3"/>
<feature type="transmembrane region" description="Helical" evidence="1">
    <location>
        <begin position="111"/>
        <end position="128"/>
    </location>
</feature>
<dbReference type="EMBL" id="QGLF01000004">
    <property type="protein sequence ID" value="PWR19646.1"/>
    <property type="molecule type" value="Genomic_DNA"/>
</dbReference>
<organism evidence="2 3">
    <name type="scientific">Zavarzinia compransoris</name>
    <dbReference type="NCBI Taxonomy" id="1264899"/>
    <lineage>
        <taxon>Bacteria</taxon>
        <taxon>Pseudomonadati</taxon>
        <taxon>Pseudomonadota</taxon>
        <taxon>Alphaproteobacteria</taxon>
        <taxon>Rhodospirillales</taxon>
        <taxon>Zavarziniaceae</taxon>
        <taxon>Zavarzinia</taxon>
    </lineage>
</organism>
<dbReference type="PANTHER" id="PTHR31168">
    <property type="entry name" value="OS02G0292800 PROTEIN"/>
    <property type="match status" value="1"/>
</dbReference>
<dbReference type="PANTHER" id="PTHR31168:SF1">
    <property type="entry name" value="DUF599 FAMILY PROTEIN"/>
    <property type="match status" value="1"/>
</dbReference>
<evidence type="ECO:0000313" key="3">
    <source>
        <dbReference type="Proteomes" id="UP000246077"/>
    </source>
</evidence>
<feature type="transmembrane region" description="Helical" evidence="1">
    <location>
        <begin position="65"/>
        <end position="91"/>
    </location>
</feature>
<evidence type="ECO:0000256" key="1">
    <source>
        <dbReference type="SAM" id="Phobius"/>
    </source>
</evidence>
<protein>
    <submittedName>
        <fullName evidence="2">DUF599 domain-containing protein</fullName>
    </submittedName>
</protein>
<keyword evidence="1" id="KW-0472">Membrane</keyword>
<feature type="transmembrane region" description="Helical" evidence="1">
    <location>
        <begin position="6"/>
        <end position="24"/>
    </location>
</feature>
<dbReference type="Proteomes" id="UP000246077">
    <property type="component" value="Unassembled WGS sequence"/>
</dbReference>
<sequence length="218" mass="23335">MEQPDLWRWAGLGAGALALALFDLRQRRRATARQRHARLRGRWLDAVLARPGQEIVAVQTIRNSVMAATIVASTTVIALMGTISLVGPVALHLALRAADTLGETAITPVRTAIGGLIVATLFTSFILATQSARFYNHLGYLVGFGADIAPEDRAVAQRYVALAGRYYSDSLRTLFYLAPLVAGLLEPLAVLPGVLLIIAALAWFDRGGASPQSLSDFG</sequence>
<proteinExistence type="predicted"/>
<name>A0A317E0J3_9PROT</name>
<dbReference type="RefSeq" id="WP_109921820.1">
    <property type="nucleotide sequence ID" value="NZ_QGLF01000004.1"/>
</dbReference>
<feature type="transmembrane region" description="Helical" evidence="1">
    <location>
        <begin position="174"/>
        <end position="204"/>
    </location>
</feature>
<dbReference type="Pfam" id="PF04654">
    <property type="entry name" value="DUF599"/>
    <property type="match status" value="1"/>
</dbReference>